<feature type="domain" description="Carrier" evidence="6">
    <location>
        <begin position="9"/>
        <end position="84"/>
    </location>
</feature>
<dbReference type="Gene3D" id="3.40.50.1820">
    <property type="entry name" value="alpha/beta hydrolase"/>
    <property type="match status" value="1"/>
</dbReference>
<reference evidence="10" key="2">
    <citation type="submission" date="2020-05" db="EMBL/GenBank/DDBJ databases">
        <title>Classification of alakaliphilic streptomycetes isolated from an alkaline soil next to Lonar Crater, India and a proposal for the recognition of Streptomyces alkaliterrae sp. nov.</title>
        <authorList>
            <person name="Golinska P."/>
        </authorList>
    </citation>
    <scope>NUCLEOTIDE SEQUENCE [LARGE SCALE GENOMIC DNA]</scope>
    <source>
        <strain evidence="10">OF8</strain>
    </source>
</reference>
<dbReference type="OrthoDB" id="2085352at2"/>
<dbReference type="SMART" id="SM00823">
    <property type="entry name" value="PKS_PP"/>
    <property type="match status" value="1"/>
</dbReference>
<evidence type="ECO:0000313" key="8">
    <source>
        <dbReference type="EMBL" id="MQS00540.1"/>
    </source>
</evidence>
<evidence type="ECO:0000259" key="6">
    <source>
        <dbReference type="PROSITE" id="PS50075"/>
    </source>
</evidence>
<dbReference type="SUPFAM" id="SSF47336">
    <property type="entry name" value="ACP-like"/>
    <property type="match status" value="1"/>
</dbReference>
<comment type="caution">
    <text evidence="8">The sequence shown here is derived from an EMBL/GenBank/DDBJ whole genome shotgun (WGS) entry which is preliminary data.</text>
</comment>
<evidence type="ECO:0000313" key="10">
    <source>
        <dbReference type="Proteomes" id="UP000517765"/>
    </source>
</evidence>
<evidence type="ECO:0000313" key="7">
    <source>
        <dbReference type="EMBL" id="MBB1258104.1"/>
    </source>
</evidence>
<dbReference type="FunFam" id="1.10.1200.10:FF:000016">
    <property type="entry name" value="Non-ribosomal peptide synthase"/>
    <property type="match status" value="1"/>
</dbReference>
<accession>A0A5P0YKV8</accession>
<dbReference type="GO" id="GO:0072330">
    <property type="term" value="P:monocarboxylic acid biosynthetic process"/>
    <property type="evidence" value="ECO:0007669"/>
    <property type="project" value="UniProtKB-ARBA"/>
</dbReference>
<dbReference type="PANTHER" id="PTHR45527">
    <property type="entry name" value="NONRIBOSOMAL PEPTIDE SYNTHETASE"/>
    <property type="match status" value="1"/>
</dbReference>
<dbReference type="GO" id="GO:0044550">
    <property type="term" value="P:secondary metabolite biosynthetic process"/>
    <property type="evidence" value="ECO:0007669"/>
    <property type="project" value="TreeGrafter"/>
</dbReference>
<dbReference type="InterPro" id="IPR036736">
    <property type="entry name" value="ACP-like_sf"/>
</dbReference>
<feature type="region of interest" description="Disordered" evidence="5">
    <location>
        <begin position="79"/>
        <end position="121"/>
    </location>
</feature>
<evidence type="ECO:0000256" key="1">
    <source>
        <dbReference type="ARBA" id="ARBA00001957"/>
    </source>
</evidence>
<dbReference type="EMBL" id="JABJXA010000016">
    <property type="protein sequence ID" value="MBB1258104.1"/>
    <property type="molecule type" value="Genomic_DNA"/>
</dbReference>
<dbReference type="Proteomes" id="UP000320857">
    <property type="component" value="Unassembled WGS sequence"/>
</dbReference>
<gene>
    <name evidence="8" type="ORF">FNX44_001315</name>
    <name evidence="7" type="ORF">H3147_04575</name>
</gene>
<dbReference type="InterPro" id="IPR029058">
    <property type="entry name" value="AB_hydrolase_fold"/>
</dbReference>
<protein>
    <submittedName>
        <fullName evidence="7">Acyl carrier protein</fullName>
    </submittedName>
</protein>
<evidence type="ECO:0000256" key="3">
    <source>
        <dbReference type="ARBA" id="ARBA00022450"/>
    </source>
</evidence>
<dbReference type="EMBL" id="VJYK02000006">
    <property type="protein sequence ID" value="MQS00540.1"/>
    <property type="molecule type" value="Genomic_DNA"/>
</dbReference>
<evidence type="ECO:0000256" key="4">
    <source>
        <dbReference type="ARBA" id="ARBA00022553"/>
    </source>
</evidence>
<comment type="similarity">
    <text evidence="2">Belongs to the ATP-dependent AMP-binding enzyme family.</text>
</comment>
<dbReference type="AlphaFoldDB" id="A0A5P0YKV8"/>
<sequence length="121" mass="13355">MNPAPRQRPPESEITRVVAEIWCEVLGVSEVAVDDNFFDLGGHSVLLQMVQDRLARRTGKSVELIDLFNHPTVRSLARHLDGEEGNAPGGARNRSAGRVNRLGNRRARLGANEPRPRGTQP</sequence>
<dbReference type="Pfam" id="PF00550">
    <property type="entry name" value="PP-binding"/>
    <property type="match status" value="1"/>
</dbReference>
<keyword evidence="3" id="KW-0596">Phosphopantetheine</keyword>
<dbReference type="GO" id="GO:0043041">
    <property type="term" value="P:amino acid activation for nonribosomal peptide biosynthetic process"/>
    <property type="evidence" value="ECO:0007669"/>
    <property type="project" value="TreeGrafter"/>
</dbReference>
<dbReference type="InterPro" id="IPR020806">
    <property type="entry name" value="PKS_PP-bd"/>
</dbReference>
<dbReference type="InterPro" id="IPR009081">
    <property type="entry name" value="PP-bd_ACP"/>
</dbReference>
<dbReference type="GO" id="GO:0005737">
    <property type="term" value="C:cytoplasm"/>
    <property type="evidence" value="ECO:0007669"/>
    <property type="project" value="TreeGrafter"/>
</dbReference>
<dbReference type="GO" id="GO:0017000">
    <property type="term" value="P:antibiotic biosynthetic process"/>
    <property type="evidence" value="ECO:0007669"/>
    <property type="project" value="UniProtKB-ARBA"/>
</dbReference>
<keyword evidence="9" id="KW-1185">Reference proteome</keyword>
<evidence type="ECO:0000256" key="5">
    <source>
        <dbReference type="SAM" id="MobiDB-lite"/>
    </source>
</evidence>
<name>A0A5P0YKV8_9ACTN</name>
<evidence type="ECO:0000313" key="9">
    <source>
        <dbReference type="Proteomes" id="UP000320857"/>
    </source>
</evidence>
<proteinExistence type="inferred from homology"/>
<dbReference type="PANTHER" id="PTHR45527:SF1">
    <property type="entry name" value="FATTY ACID SYNTHASE"/>
    <property type="match status" value="1"/>
</dbReference>
<dbReference type="Proteomes" id="UP000517765">
    <property type="component" value="Unassembled WGS sequence"/>
</dbReference>
<organism evidence="8 9">
    <name type="scientific">Streptomyces alkaliterrae</name>
    <dbReference type="NCBI Taxonomy" id="2213162"/>
    <lineage>
        <taxon>Bacteria</taxon>
        <taxon>Bacillati</taxon>
        <taxon>Actinomycetota</taxon>
        <taxon>Actinomycetes</taxon>
        <taxon>Kitasatosporales</taxon>
        <taxon>Streptomycetaceae</taxon>
        <taxon>Streptomyces</taxon>
    </lineage>
</organism>
<dbReference type="GO" id="GO:0031177">
    <property type="term" value="F:phosphopantetheine binding"/>
    <property type="evidence" value="ECO:0007669"/>
    <property type="project" value="InterPro"/>
</dbReference>
<comment type="cofactor">
    <cofactor evidence="1">
        <name>pantetheine 4'-phosphate</name>
        <dbReference type="ChEBI" id="CHEBI:47942"/>
    </cofactor>
</comment>
<reference evidence="8 9" key="1">
    <citation type="submission" date="2019-10" db="EMBL/GenBank/DDBJ databases">
        <title>Streptomyces sp. nov., a novel actinobacterium isolated from alkaline environment.</title>
        <authorList>
            <person name="Golinska P."/>
        </authorList>
    </citation>
    <scope>NUCLEOTIDE SEQUENCE [LARGE SCALE GENOMIC DNA]</scope>
    <source>
        <strain evidence="8 9">OF1</strain>
    </source>
</reference>
<reference evidence="7" key="3">
    <citation type="journal article" name="Syst. Appl. Microbiol.">
        <title>Streptomyces alkaliterrae sp. nov., isolated from an alkaline soil, and emended descriptions of Streptomyces alkaliphilus, Streptomyces calidiresistens and Streptomyces durbertensis.</title>
        <authorList>
            <person name="Swiecimska M."/>
            <person name="Golinska P."/>
            <person name="Nouioui I."/>
            <person name="Wypij M."/>
            <person name="Rai M."/>
            <person name="Sangal V."/>
            <person name="Goodfellow M."/>
        </authorList>
    </citation>
    <scope>NUCLEOTIDE SEQUENCE</scope>
    <source>
        <strain evidence="7">OF8</strain>
    </source>
</reference>
<keyword evidence="4" id="KW-0597">Phosphoprotein</keyword>
<dbReference type="PROSITE" id="PS50075">
    <property type="entry name" value="CARRIER"/>
    <property type="match status" value="1"/>
</dbReference>
<evidence type="ECO:0000256" key="2">
    <source>
        <dbReference type="ARBA" id="ARBA00006432"/>
    </source>
</evidence>